<dbReference type="eggNOG" id="ENOG502QVJQ">
    <property type="taxonomic scope" value="Eukaryota"/>
</dbReference>
<dbReference type="Pfam" id="PF17102">
    <property type="entry name" value="Stealth_CR3"/>
    <property type="match status" value="1"/>
</dbReference>
<proteinExistence type="inferred from homology"/>
<sequence length="482" mass="53754">MRGFYALLAFAAALALLLFMSELDPPLGVLELASGGFTAPSECDIANFAQLKKSAIVYTWVNGSEPCYNKRRVKAKLSPGGSSRDKEMGELKYSIRSLLQFAPWLEGPIYIVTPGQIPDWLDTSNPRIRVVDQDDLLPKDLVTLPNFDTNVIEQFLHKIPGLTDTFIHMNDDYLFIKPVKPTRFFTCDGGLQFLSEINHIRHVKGQNSNAWLASVRNTVELADKIYGGEHAYNFLKHAPFVYSRKAFEKIHEKFGKELHASHSHQVRHFEDLNMPLLHHIYMNEEGSRLLNIPIRWNPIAECDDWLLIRITDTDHAGLERDFARALQGRGPEILFALNDEYSKPETAALVRKFYGALLPNRAPHELPLGQFVKVQSNYHGKDCTYDRAIIPFPTAPAGGAAAIPPPSSLRQEGTAEKPSSMLQDARFESFFAGVATSKSSTGLGNLGFLLGIALGVVCSIYIFRLANNDDHFGGSAHSSKSR</sequence>
<dbReference type="GO" id="GO:0005794">
    <property type="term" value="C:Golgi apparatus"/>
    <property type="evidence" value="ECO:0007669"/>
    <property type="project" value="TreeGrafter"/>
</dbReference>
<evidence type="ECO:0000259" key="6">
    <source>
        <dbReference type="Pfam" id="PF17101"/>
    </source>
</evidence>
<evidence type="ECO:0000256" key="2">
    <source>
        <dbReference type="ARBA" id="ARBA00022679"/>
    </source>
</evidence>
<evidence type="ECO:0000256" key="4">
    <source>
        <dbReference type="SAM" id="SignalP"/>
    </source>
</evidence>
<dbReference type="PANTHER" id="PTHR24045">
    <property type="match status" value="1"/>
</dbReference>
<dbReference type="AlphaFoldDB" id="K3X249"/>
<evidence type="ECO:0000313" key="9">
    <source>
        <dbReference type="Proteomes" id="UP000019132"/>
    </source>
</evidence>
<reference evidence="9" key="1">
    <citation type="journal article" date="2010" name="Genome Biol.">
        <title>Genome sequence of the necrotrophic plant pathogen Pythium ultimum reveals original pathogenicity mechanisms and effector repertoire.</title>
        <authorList>
            <person name="Levesque C.A."/>
            <person name="Brouwer H."/>
            <person name="Cano L."/>
            <person name="Hamilton J.P."/>
            <person name="Holt C."/>
            <person name="Huitema E."/>
            <person name="Raffaele S."/>
            <person name="Robideau G.P."/>
            <person name="Thines M."/>
            <person name="Win J."/>
            <person name="Zerillo M.M."/>
            <person name="Beakes G.W."/>
            <person name="Boore J.L."/>
            <person name="Busam D."/>
            <person name="Dumas B."/>
            <person name="Ferriera S."/>
            <person name="Fuerstenberg S.I."/>
            <person name="Gachon C.M."/>
            <person name="Gaulin E."/>
            <person name="Govers F."/>
            <person name="Grenville-Briggs L."/>
            <person name="Horner N."/>
            <person name="Hostetler J."/>
            <person name="Jiang R.H."/>
            <person name="Johnson J."/>
            <person name="Krajaejun T."/>
            <person name="Lin H."/>
            <person name="Meijer H.J."/>
            <person name="Moore B."/>
            <person name="Morris P."/>
            <person name="Phuntmart V."/>
            <person name="Puiu D."/>
            <person name="Shetty J."/>
            <person name="Stajich J.E."/>
            <person name="Tripathy S."/>
            <person name="Wawra S."/>
            <person name="van West P."/>
            <person name="Whitty B.R."/>
            <person name="Coutinho P.M."/>
            <person name="Henrissat B."/>
            <person name="Martin F."/>
            <person name="Thomas P.D."/>
            <person name="Tyler B.M."/>
            <person name="De Vries R.P."/>
            <person name="Kamoun S."/>
            <person name="Yandell M."/>
            <person name="Tisserat N."/>
            <person name="Buell C.R."/>
        </authorList>
    </citation>
    <scope>NUCLEOTIDE SEQUENCE</scope>
    <source>
        <strain evidence="9">DAOM:BR144</strain>
    </source>
</reference>
<reference evidence="8" key="3">
    <citation type="submission" date="2015-02" db="UniProtKB">
        <authorList>
            <consortium name="EnsemblProtists"/>
        </authorList>
    </citation>
    <scope>IDENTIFICATION</scope>
    <source>
        <strain evidence="8">DAOM BR144</strain>
    </source>
</reference>
<dbReference type="Proteomes" id="UP000019132">
    <property type="component" value="Unassembled WGS sequence"/>
</dbReference>
<protein>
    <recommendedName>
        <fullName evidence="10">Exopolysaccharide phosphotransferase</fullName>
    </recommendedName>
</protein>
<dbReference type="HOGENOM" id="CLU_045479_0_0_1"/>
<evidence type="ECO:0000259" key="7">
    <source>
        <dbReference type="Pfam" id="PF17102"/>
    </source>
</evidence>
<feature type="transmembrane region" description="Helical" evidence="3">
    <location>
        <begin position="443"/>
        <end position="463"/>
    </location>
</feature>
<feature type="domain" description="Stealth protein CR2 conserved region 2" evidence="5">
    <location>
        <begin position="84"/>
        <end position="190"/>
    </location>
</feature>
<evidence type="ECO:0000256" key="3">
    <source>
        <dbReference type="SAM" id="Phobius"/>
    </source>
</evidence>
<keyword evidence="3" id="KW-0812">Transmembrane</keyword>
<dbReference type="InterPro" id="IPR047141">
    <property type="entry name" value="Stealth"/>
</dbReference>
<feature type="domain" description="Stealth protein CR3 conserved region 3" evidence="7">
    <location>
        <begin position="236"/>
        <end position="282"/>
    </location>
</feature>
<reference evidence="9" key="2">
    <citation type="submission" date="2010-04" db="EMBL/GenBank/DDBJ databases">
        <authorList>
            <person name="Buell R."/>
            <person name="Hamilton J."/>
            <person name="Hostetler J."/>
        </authorList>
    </citation>
    <scope>NUCLEOTIDE SEQUENCE [LARGE SCALE GENOMIC DNA]</scope>
    <source>
        <strain evidence="9">DAOM:BR144</strain>
    </source>
</reference>
<feature type="domain" description="Stealth protein CR1 conserved region 1" evidence="6">
    <location>
        <begin position="56"/>
        <end position="76"/>
    </location>
</feature>
<evidence type="ECO:0000256" key="1">
    <source>
        <dbReference type="ARBA" id="ARBA00007583"/>
    </source>
</evidence>
<dbReference type="PANTHER" id="PTHR24045:SF0">
    <property type="entry name" value="N-ACETYLGLUCOSAMINE-1-PHOSPHOTRANSFERASE SUBUNITS ALPHA_BETA"/>
    <property type="match status" value="1"/>
</dbReference>
<dbReference type="EMBL" id="GL376562">
    <property type="status" value="NOT_ANNOTATED_CDS"/>
    <property type="molecule type" value="Genomic_DNA"/>
</dbReference>
<dbReference type="VEuPathDB" id="FungiDB:PYU1_G011273"/>
<dbReference type="InParanoid" id="K3X249"/>
<dbReference type="STRING" id="431595.K3X249"/>
<evidence type="ECO:0000259" key="5">
    <source>
        <dbReference type="Pfam" id="PF11380"/>
    </source>
</evidence>
<dbReference type="EnsemblProtists" id="PYU1_T011298">
    <property type="protein sequence ID" value="PYU1_T011298"/>
    <property type="gene ID" value="PYU1_G011273"/>
</dbReference>
<accession>K3X249</accession>
<dbReference type="GO" id="GO:0016772">
    <property type="term" value="F:transferase activity, transferring phosphorus-containing groups"/>
    <property type="evidence" value="ECO:0007669"/>
    <property type="project" value="InterPro"/>
</dbReference>
<keyword evidence="3" id="KW-0472">Membrane</keyword>
<evidence type="ECO:0000313" key="8">
    <source>
        <dbReference type="EnsemblProtists" id="PYU1_T011298"/>
    </source>
</evidence>
<dbReference type="InterPro" id="IPR031358">
    <property type="entry name" value="Stealth_CR1"/>
</dbReference>
<feature type="signal peptide" evidence="4">
    <location>
        <begin position="1"/>
        <end position="23"/>
    </location>
</feature>
<keyword evidence="2" id="KW-0808">Transferase</keyword>
<comment type="similarity">
    <text evidence="1">Belongs to the stealth family.</text>
</comment>
<dbReference type="Pfam" id="PF11380">
    <property type="entry name" value="Stealth_CR2"/>
    <property type="match status" value="1"/>
</dbReference>
<dbReference type="OMA" id="FIHMNDD"/>
<organism evidence="8 9">
    <name type="scientific">Globisporangium ultimum (strain ATCC 200006 / CBS 805.95 / DAOM BR144)</name>
    <name type="common">Pythium ultimum</name>
    <dbReference type="NCBI Taxonomy" id="431595"/>
    <lineage>
        <taxon>Eukaryota</taxon>
        <taxon>Sar</taxon>
        <taxon>Stramenopiles</taxon>
        <taxon>Oomycota</taxon>
        <taxon>Peronosporomycetes</taxon>
        <taxon>Pythiales</taxon>
        <taxon>Pythiaceae</taxon>
        <taxon>Globisporangium</taxon>
    </lineage>
</organism>
<keyword evidence="4" id="KW-0732">Signal</keyword>
<dbReference type="InterPro" id="IPR031357">
    <property type="entry name" value="Stealth_CR3"/>
</dbReference>
<evidence type="ECO:0008006" key="10">
    <source>
        <dbReference type="Google" id="ProtNLM"/>
    </source>
</evidence>
<keyword evidence="3" id="KW-1133">Transmembrane helix</keyword>
<dbReference type="InterPro" id="IPR021520">
    <property type="entry name" value="Stealth_CR2"/>
</dbReference>
<name>K3X249_GLOUD</name>
<feature type="chain" id="PRO_5003868327" description="Exopolysaccharide phosphotransferase" evidence="4">
    <location>
        <begin position="24"/>
        <end position="482"/>
    </location>
</feature>
<keyword evidence="9" id="KW-1185">Reference proteome</keyword>
<dbReference type="Pfam" id="PF17101">
    <property type="entry name" value="Stealth_CR1"/>
    <property type="match status" value="1"/>
</dbReference>